<protein>
    <submittedName>
        <fullName evidence="1">Uncharacterized protein</fullName>
    </submittedName>
</protein>
<dbReference type="AlphaFoldDB" id="A0A9N9TJ07"/>
<dbReference type="EMBL" id="OU900095">
    <property type="protein sequence ID" value="CAG9859063.1"/>
    <property type="molecule type" value="Genomic_DNA"/>
</dbReference>
<sequence>MVEAFKGISGANVPTCIEANRTIDRDDERRSSFGAELKLGGIGAEAGWCSLNIDHYHIVASLVQTPQDERRSDEGSVEVIRIQRLSAAKCNFV</sequence>
<proteinExistence type="predicted"/>
<reference evidence="1" key="1">
    <citation type="submission" date="2022-01" db="EMBL/GenBank/DDBJ databases">
        <authorList>
            <person name="King R."/>
        </authorList>
    </citation>
    <scope>NUCLEOTIDE SEQUENCE</scope>
</reference>
<organism evidence="1 2">
    <name type="scientific">Phyllotreta striolata</name>
    <name type="common">Striped flea beetle</name>
    <name type="synonym">Crioceris striolata</name>
    <dbReference type="NCBI Taxonomy" id="444603"/>
    <lineage>
        <taxon>Eukaryota</taxon>
        <taxon>Metazoa</taxon>
        <taxon>Ecdysozoa</taxon>
        <taxon>Arthropoda</taxon>
        <taxon>Hexapoda</taxon>
        <taxon>Insecta</taxon>
        <taxon>Pterygota</taxon>
        <taxon>Neoptera</taxon>
        <taxon>Endopterygota</taxon>
        <taxon>Coleoptera</taxon>
        <taxon>Polyphaga</taxon>
        <taxon>Cucujiformia</taxon>
        <taxon>Chrysomeloidea</taxon>
        <taxon>Chrysomelidae</taxon>
        <taxon>Galerucinae</taxon>
        <taxon>Alticini</taxon>
        <taxon>Phyllotreta</taxon>
    </lineage>
</organism>
<dbReference type="Proteomes" id="UP001153712">
    <property type="component" value="Chromosome 2"/>
</dbReference>
<gene>
    <name evidence="1" type="ORF">PHYEVI_LOCUS5440</name>
</gene>
<keyword evidence="2" id="KW-1185">Reference proteome</keyword>
<evidence type="ECO:0000313" key="1">
    <source>
        <dbReference type="EMBL" id="CAG9859063.1"/>
    </source>
</evidence>
<evidence type="ECO:0000313" key="2">
    <source>
        <dbReference type="Proteomes" id="UP001153712"/>
    </source>
</evidence>
<name>A0A9N9TJ07_PHYSR</name>
<accession>A0A9N9TJ07</accession>